<evidence type="ECO:0000313" key="3">
    <source>
        <dbReference type="Proteomes" id="UP001054945"/>
    </source>
</evidence>
<organism evidence="2 3">
    <name type="scientific">Caerostris extrusa</name>
    <name type="common">Bark spider</name>
    <name type="synonym">Caerostris bankana</name>
    <dbReference type="NCBI Taxonomy" id="172846"/>
    <lineage>
        <taxon>Eukaryota</taxon>
        <taxon>Metazoa</taxon>
        <taxon>Ecdysozoa</taxon>
        <taxon>Arthropoda</taxon>
        <taxon>Chelicerata</taxon>
        <taxon>Arachnida</taxon>
        <taxon>Araneae</taxon>
        <taxon>Araneomorphae</taxon>
        <taxon>Entelegynae</taxon>
        <taxon>Araneoidea</taxon>
        <taxon>Araneidae</taxon>
        <taxon>Caerostris</taxon>
    </lineage>
</organism>
<keyword evidence="3" id="KW-1185">Reference proteome</keyword>
<evidence type="ECO:0000256" key="1">
    <source>
        <dbReference type="SAM" id="MobiDB-lite"/>
    </source>
</evidence>
<reference evidence="2 3" key="1">
    <citation type="submission" date="2021-06" db="EMBL/GenBank/DDBJ databases">
        <title>Caerostris extrusa draft genome.</title>
        <authorList>
            <person name="Kono N."/>
            <person name="Arakawa K."/>
        </authorList>
    </citation>
    <scope>NUCLEOTIDE SEQUENCE [LARGE SCALE GENOMIC DNA]</scope>
</reference>
<gene>
    <name evidence="2" type="ORF">CEXT_236211</name>
</gene>
<accession>A0AAV4SI92</accession>
<dbReference type="AlphaFoldDB" id="A0AAV4SI92"/>
<comment type="caution">
    <text evidence="2">The sequence shown here is derived from an EMBL/GenBank/DDBJ whole genome shotgun (WGS) entry which is preliminary data.</text>
</comment>
<dbReference type="EMBL" id="BPLR01009667">
    <property type="protein sequence ID" value="GIY33664.1"/>
    <property type="molecule type" value="Genomic_DNA"/>
</dbReference>
<proteinExistence type="predicted"/>
<protein>
    <submittedName>
        <fullName evidence="2">Uncharacterized protein</fullName>
    </submittedName>
</protein>
<evidence type="ECO:0000313" key="2">
    <source>
        <dbReference type="EMBL" id="GIY33664.1"/>
    </source>
</evidence>
<name>A0AAV4SI92_CAEEX</name>
<feature type="region of interest" description="Disordered" evidence="1">
    <location>
        <begin position="1"/>
        <end position="91"/>
    </location>
</feature>
<feature type="compositionally biased region" description="Basic and acidic residues" evidence="1">
    <location>
        <begin position="22"/>
        <end position="58"/>
    </location>
</feature>
<dbReference type="Proteomes" id="UP001054945">
    <property type="component" value="Unassembled WGS sequence"/>
</dbReference>
<sequence length="144" mass="16842">MGKDKTEAISIQYKSNQANKNFEGEEMKDHKISQKRNNEGEDTTKSENTVHNDTKESQENMPSDLKSTGIEYKGSKGNNDAGMSEKEKPKIVFFDREESRDTEIGRMKDHSYAFRDFFDDGYRRFKKSLYRKFHIKRANLAKIL</sequence>